<dbReference type="Pfam" id="PF04389">
    <property type="entry name" value="Peptidase_M28"/>
    <property type="match status" value="1"/>
</dbReference>
<feature type="domain" description="Peptidase M28" evidence="1">
    <location>
        <begin position="191"/>
        <end position="389"/>
    </location>
</feature>
<evidence type="ECO:0000313" key="3">
    <source>
        <dbReference type="Proteomes" id="UP000609879"/>
    </source>
</evidence>
<dbReference type="PANTHER" id="PTHR12147:SF26">
    <property type="entry name" value="PEPTIDASE M28 DOMAIN-CONTAINING PROTEIN"/>
    <property type="match status" value="1"/>
</dbReference>
<gene>
    <name evidence="2" type="ORF">Ade02nite_57550</name>
</gene>
<keyword evidence="3" id="KW-1185">Reference proteome</keyword>
<proteinExistence type="predicted"/>
<dbReference type="Gene3D" id="3.40.630.10">
    <property type="entry name" value="Zn peptidases"/>
    <property type="match status" value="1"/>
</dbReference>
<comment type="caution">
    <text evidence="2">The sequence shown here is derived from an EMBL/GenBank/DDBJ whole genome shotgun (WGS) entry which is preliminary data.</text>
</comment>
<dbReference type="EMBL" id="BOMI01000114">
    <property type="protein sequence ID" value="GID77114.1"/>
    <property type="molecule type" value="Genomic_DNA"/>
</dbReference>
<protein>
    <recommendedName>
        <fullName evidence="1">Peptidase M28 domain-containing protein</fullName>
    </recommendedName>
</protein>
<dbReference type="InterPro" id="IPR007484">
    <property type="entry name" value="Peptidase_M28"/>
</dbReference>
<dbReference type="InterPro" id="IPR045175">
    <property type="entry name" value="M28_fam"/>
</dbReference>
<dbReference type="SUPFAM" id="SSF53187">
    <property type="entry name" value="Zn-dependent exopeptidases"/>
    <property type="match status" value="1"/>
</dbReference>
<reference evidence="2 3" key="1">
    <citation type="submission" date="2021-01" db="EMBL/GenBank/DDBJ databases">
        <title>Whole genome shotgun sequence of Actinoplanes deccanensis NBRC 13994.</title>
        <authorList>
            <person name="Komaki H."/>
            <person name="Tamura T."/>
        </authorList>
    </citation>
    <scope>NUCLEOTIDE SEQUENCE [LARGE SCALE GENOMIC DNA]</scope>
    <source>
        <strain evidence="2 3">NBRC 13994</strain>
    </source>
</reference>
<organism evidence="2 3">
    <name type="scientific">Paractinoplanes deccanensis</name>
    <dbReference type="NCBI Taxonomy" id="113561"/>
    <lineage>
        <taxon>Bacteria</taxon>
        <taxon>Bacillati</taxon>
        <taxon>Actinomycetota</taxon>
        <taxon>Actinomycetes</taxon>
        <taxon>Micromonosporales</taxon>
        <taxon>Micromonosporaceae</taxon>
        <taxon>Paractinoplanes</taxon>
    </lineage>
</organism>
<sequence>MLAVEPQIRWAVLPADRSAARSRTRARQVRVGDQLLVWSQEGDPAPEAARRGTAESELSLVTQVGRAFQDAHPGVPVVLDHGRHLIVDAGVALRERADTCWRVEPLPADGVAVDRPERRAGAADPEVEKLLLSATRPTYESDLTWISQLDTRHSLSAGFRQAADRAEAALNALGFATSRFAVVVGGGQSENVIADRPGTGEGPRGVVLVTAHLDSVNLAGGPEALAPGADDNGSGAAGVLLLGQVLATRAWRNDVRLILFGGEEQGLFGSRQYVAALPPAERSRIRAVLNMDMIGVRNSAEPAVLLEGAPVSRGLIDDLSAAAATYTRLRVETSLNPFASDHVPFIAAGVPAVLTIEGNDSANGTIHSENDRLANIDFDLALEILRMNAAALAGWLVPG</sequence>
<dbReference type="Proteomes" id="UP000609879">
    <property type="component" value="Unassembled WGS sequence"/>
</dbReference>
<accession>A0ABQ3YAS2</accession>
<dbReference type="PANTHER" id="PTHR12147">
    <property type="entry name" value="METALLOPEPTIDASE M28 FAMILY MEMBER"/>
    <property type="match status" value="1"/>
</dbReference>
<name>A0ABQ3YAS2_9ACTN</name>
<evidence type="ECO:0000259" key="1">
    <source>
        <dbReference type="Pfam" id="PF04389"/>
    </source>
</evidence>
<evidence type="ECO:0000313" key="2">
    <source>
        <dbReference type="EMBL" id="GID77114.1"/>
    </source>
</evidence>